<sequence>MIDAMSESSQPPPSRHGASPTHPAVSVVIPVLNESRHLRDAVGQVLAQSYAGDLEVVLALGPSTDDTDAVAADLARGDERVRLVPNPSGRTPAALNAGIAAARHDIIVRVDGHAEIPEDYVATAVRTLDETGADNVGGLMKAVGRTAFERAVACAMRSRIGVGGGTFHVGGGAGPVDTVYLGAFRRSALDRVGGYDERYTRTQDWHLNLKLRQTGGTIWFTPDMEVTYRPRSSVKALAKQYFQYGQWRRVVAREHPDTLNARYLAPPAMVVGTTLATALGLVWAPALLVPAAYVAGITAGGVAISGGEPARTRALTPVALAVMHWSWGTGFLTSPRSLGR</sequence>
<keyword evidence="3" id="KW-0808">Transferase</keyword>
<dbReference type="Gene3D" id="3.90.550.10">
    <property type="entry name" value="Spore Coat Polysaccharide Biosynthesis Protein SpsA, Chain A"/>
    <property type="match status" value="1"/>
</dbReference>
<dbReference type="Proteomes" id="UP000030002">
    <property type="component" value="Unassembled WGS sequence"/>
</dbReference>
<dbReference type="EMBL" id="AVPJ01000007">
    <property type="protein sequence ID" value="KGN32413.1"/>
    <property type="molecule type" value="Genomic_DNA"/>
</dbReference>
<dbReference type="SUPFAM" id="SSF53448">
    <property type="entry name" value="Nucleotide-diphospho-sugar transferases"/>
    <property type="match status" value="1"/>
</dbReference>
<comment type="caution">
    <text evidence="3">The sequence shown here is derived from an EMBL/GenBank/DDBJ whole genome shotgun (WGS) entry which is preliminary data.</text>
</comment>
<dbReference type="eggNOG" id="COG1215">
    <property type="taxonomic scope" value="Bacteria"/>
</dbReference>
<proteinExistence type="predicted"/>
<dbReference type="STRING" id="1385520.N802_18785"/>
<evidence type="ECO:0000313" key="4">
    <source>
        <dbReference type="Proteomes" id="UP000030002"/>
    </source>
</evidence>
<reference evidence="3 4" key="1">
    <citation type="submission" date="2013-08" db="EMBL/GenBank/DDBJ databases">
        <title>The genome sequence of Knoellia sinensis.</title>
        <authorList>
            <person name="Zhu W."/>
            <person name="Wang G."/>
        </authorList>
    </citation>
    <scope>NUCLEOTIDE SEQUENCE [LARGE SCALE GENOMIC DNA]</scope>
    <source>
        <strain evidence="3 4">KCTC 19936</strain>
    </source>
</reference>
<feature type="region of interest" description="Disordered" evidence="1">
    <location>
        <begin position="1"/>
        <end position="22"/>
    </location>
</feature>
<dbReference type="PANTHER" id="PTHR43685:SF14">
    <property type="entry name" value="GLYCOSYLTRANSFERASE 2-LIKE DOMAIN-CONTAINING PROTEIN"/>
    <property type="match status" value="1"/>
</dbReference>
<dbReference type="InterPro" id="IPR050834">
    <property type="entry name" value="Glycosyltransf_2"/>
</dbReference>
<dbReference type="OrthoDB" id="1757142at2"/>
<feature type="domain" description="Glycosyltransferase 2-like" evidence="2">
    <location>
        <begin position="26"/>
        <end position="192"/>
    </location>
</feature>
<evidence type="ECO:0000259" key="2">
    <source>
        <dbReference type="Pfam" id="PF00535"/>
    </source>
</evidence>
<name>A0A0A0J5B8_9MICO</name>
<gene>
    <name evidence="3" type="ORF">N802_18785</name>
</gene>
<dbReference type="AlphaFoldDB" id="A0A0A0J5B8"/>
<evidence type="ECO:0000313" key="3">
    <source>
        <dbReference type="EMBL" id="KGN32413.1"/>
    </source>
</evidence>
<accession>A0A0A0J5B8</accession>
<keyword evidence="4" id="KW-1185">Reference proteome</keyword>
<organism evidence="3 4">
    <name type="scientific">Knoellia sinensis KCTC 19936</name>
    <dbReference type="NCBI Taxonomy" id="1385520"/>
    <lineage>
        <taxon>Bacteria</taxon>
        <taxon>Bacillati</taxon>
        <taxon>Actinomycetota</taxon>
        <taxon>Actinomycetes</taxon>
        <taxon>Micrococcales</taxon>
        <taxon>Intrasporangiaceae</taxon>
        <taxon>Knoellia</taxon>
    </lineage>
</organism>
<protein>
    <submittedName>
        <fullName evidence="3">Glycosyl transferase family 2</fullName>
    </submittedName>
</protein>
<dbReference type="PANTHER" id="PTHR43685">
    <property type="entry name" value="GLYCOSYLTRANSFERASE"/>
    <property type="match status" value="1"/>
</dbReference>
<evidence type="ECO:0000256" key="1">
    <source>
        <dbReference type="SAM" id="MobiDB-lite"/>
    </source>
</evidence>
<dbReference type="InterPro" id="IPR029044">
    <property type="entry name" value="Nucleotide-diphossugar_trans"/>
</dbReference>
<dbReference type="CDD" id="cd02525">
    <property type="entry name" value="Succinoglycan_BP_ExoA"/>
    <property type="match status" value="1"/>
</dbReference>
<dbReference type="InterPro" id="IPR001173">
    <property type="entry name" value="Glyco_trans_2-like"/>
</dbReference>
<dbReference type="Pfam" id="PF00535">
    <property type="entry name" value="Glycos_transf_2"/>
    <property type="match status" value="1"/>
</dbReference>
<dbReference type="GO" id="GO:0016740">
    <property type="term" value="F:transferase activity"/>
    <property type="evidence" value="ECO:0007669"/>
    <property type="project" value="UniProtKB-KW"/>
</dbReference>